<dbReference type="SUPFAM" id="SSF48452">
    <property type="entry name" value="TPR-like"/>
    <property type="match status" value="1"/>
</dbReference>
<sequence length="255" mass="29834">MGRLAKDTILWVKKLLKVKAYGSRFRDLGDECRDKGQWILAEKNYAVYLKKNPRDFAIRVQHGHALKELGRYDEALLEYDNAIQLNRDDYDVHLCRGHVLKLLGRKLDALAAYERSVVLKNVDNPAIDESQRITDSITVADYLYRLRGISESMANRLSENNESGVRRTDFREPNGDDQLFFIKREIDEIREISKACLESVELLMSFDRSKDEKEKKYQTHYRSYSNIPSRALRIYLEMKKVKECQLAERANANSY</sequence>
<comment type="caution">
    <text evidence="4">The sequence shown here is derived from an EMBL/GenBank/DDBJ whole genome shotgun (WGS) entry which is preliminary data.</text>
</comment>
<dbReference type="PANTHER" id="PTHR44858:SF1">
    <property type="entry name" value="UDP-N-ACETYLGLUCOSAMINE--PEPTIDE N-ACETYLGLUCOSAMINYLTRANSFERASE SPINDLY-RELATED"/>
    <property type="match status" value="1"/>
</dbReference>
<evidence type="ECO:0000313" key="4">
    <source>
        <dbReference type="EMBL" id="OXI48069.1"/>
    </source>
</evidence>
<evidence type="ECO:0000313" key="5">
    <source>
        <dbReference type="Proteomes" id="UP000214600"/>
    </source>
</evidence>
<dbReference type="PANTHER" id="PTHR44858">
    <property type="entry name" value="TETRATRICOPEPTIDE REPEAT PROTEIN 6"/>
    <property type="match status" value="1"/>
</dbReference>
<protein>
    <submittedName>
        <fullName evidence="4">Uncharacterized protein</fullName>
    </submittedName>
</protein>
<dbReference type="OrthoDB" id="8112610at2"/>
<dbReference type="InterPro" id="IPR011990">
    <property type="entry name" value="TPR-like_helical_dom_sf"/>
</dbReference>
<dbReference type="PROSITE" id="PS50005">
    <property type="entry name" value="TPR"/>
    <property type="match status" value="1"/>
</dbReference>
<dbReference type="InterPro" id="IPR050498">
    <property type="entry name" value="Ycf3"/>
</dbReference>
<evidence type="ECO:0000256" key="2">
    <source>
        <dbReference type="ARBA" id="ARBA00022803"/>
    </source>
</evidence>
<dbReference type="Proteomes" id="UP000214600">
    <property type="component" value="Unassembled WGS sequence"/>
</dbReference>
<dbReference type="Pfam" id="PF13414">
    <property type="entry name" value="TPR_11"/>
    <property type="match status" value="1"/>
</dbReference>
<organism evidence="4 5">
    <name type="scientific">Burkholderia aenigmatica</name>
    <dbReference type="NCBI Taxonomy" id="2015348"/>
    <lineage>
        <taxon>Bacteria</taxon>
        <taxon>Pseudomonadati</taxon>
        <taxon>Pseudomonadota</taxon>
        <taxon>Betaproteobacteria</taxon>
        <taxon>Burkholderiales</taxon>
        <taxon>Burkholderiaceae</taxon>
        <taxon>Burkholderia</taxon>
        <taxon>Burkholderia cepacia complex</taxon>
    </lineage>
</organism>
<dbReference type="InterPro" id="IPR019734">
    <property type="entry name" value="TPR_rpt"/>
</dbReference>
<keyword evidence="2 3" id="KW-0802">TPR repeat</keyword>
<reference evidence="4 5" key="2">
    <citation type="submission" date="2017-08" db="EMBL/GenBank/DDBJ databases">
        <title>WGS of novel Burkholderia cepaca complex species.</title>
        <authorList>
            <person name="Lipuma J."/>
            <person name="Spilker T."/>
        </authorList>
    </citation>
    <scope>NUCLEOTIDE SEQUENCE [LARGE SCALE GENOMIC DNA]</scope>
    <source>
        <strain evidence="4 5">AU17325</strain>
    </source>
</reference>
<keyword evidence="1" id="KW-0677">Repeat</keyword>
<proteinExistence type="predicted"/>
<dbReference type="SMART" id="SM00028">
    <property type="entry name" value="TPR"/>
    <property type="match status" value="2"/>
</dbReference>
<gene>
    <name evidence="4" type="ORF">CFB84_03665</name>
</gene>
<evidence type="ECO:0000256" key="3">
    <source>
        <dbReference type="PROSITE-ProRule" id="PRU00339"/>
    </source>
</evidence>
<evidence type="ECO:0000256" key="1">
    <source>
        <dbReference type="ARBA" id="ARBA00022737"/>
    </source>
</evidence>
<dbReference type="RefSeq" id="WP_089449963.1">
    <property type="nucleotide sequence ID" value="NZ_NKFA01000003.1"/>
</dbReference>
<accession>A0A228J103</accession>
<dbReference type="Gene3D" id="1.25.40.10">
    <property type="entry name" value="Tetratricopeptide repeat domain"/>
    <property type="match status" value="1"/>
</dbReference>
<name>A0A228J103_9BURK</name>
<reference evidence="5" key="1">
    <citation type="submission" date="2017-06" db="EMBL/GenBank/DDBJ databases">
        <authorList>
            <person name="LiPuma J."/>
            <person name="Spilker T."/>
        </authorList>
    </citation>
    <scope>NUCLEOTIDE SEQUENCE [LARGE SCALE GENOMIC DNA]</scope>
    <source>
        <strain evidence="5">AU17325</strain>
    </source>
</reference>
<dbReference type="AlphaFoldDB" id="A0A228J103"/>
<dbReference type="EMBL" id="NKFA01000003">
    <property type="protein sequence ID" value="OXI48069.1"/>
    <property type="molecule type" value="Genomic_DNA"/>
</dbReference>
<feature type="repeat" description="TPR" evidence="3">
    <location>
        <begin position="56"/>
        <end position="89"/>
    </location>
</feature>